<dbReference type="OrthoDB" id="3198848at2759"/>
<reference evidence="2 3" key="1">
    <citation type="journal article" date="2018" name="Evol. Lett.">
        <title>Horizontal gene cluster transfer increased hallucinogenic mushroom diversity.</title>
        <authorList>
            <person name="Reynolds H.T."/>
            <person name="Vijayakumar V."/>
            <person name="Gluck-Thaler E."/>
            <person name="Korotkin H.B."/>
            <person name="Matheny P.B."/>
            <person name="Slot J.C."/>
        </authorList>
    </citation>
    <scope>NUCLEOTIDE SEQUENCE [LARGE SCALE GENOMIC DNA]</scope>
    <source>
        <strain evidence="2 3">SRW20</strain>
    </source>
</reference>
<dbReference type="InParanoid" id="A0A409WE26"/>
<proteinExistence type="predicted"/>
<organism evidence="2 3">
    <name type="scientific">Gymnopilus dilepis</name>
    <dbReference type="NCBI Taxonomy" id="231916"/>
    <lineage>
        <taxon>Eukaryota</taxon>
        <taxon>Fungi</taxon>
        <taxon>Dikarya</taxon>
        <taxon>Basidiomycota</taxon>
        <taxon>Agaricomycotina</taxon>
        <taxon>Agaricomycetes</taxon>
        <taxon>Agaricomycetidae</taxon>
        <taxon>Agaricales</taxon>
        <taxon>Agaricineae</taxon>
        <taxon>Hymenogastraceae</taxon>
        <taxon>Gymnopilus</taxon>
    </lineage>
</organism>
<gene>
    <name evidence="2" type="ORF">CVT26_001755</name>
</gene>
<keyword evidence="3" id="KW-1185">Reference proteome</keyword>
<comment type="caution">
    <text evidence="2">The sequence shown here is derived from an EMBL/GenBank/DDBJ whole genome shotgun (WGS) entry which is preliminary data.</text>
</comment>
<evidence type="ECO:0000313" key="3">
    <source>
        <dbReference type="Proteomes" id="UP000284706"/>
    </source>
</evidence>
<name>A0A409WE26_9AGAR</name>
<protein>
    <submittedName>
        <fullName evidence="2">Uncharacterized protein</fullName>
    </submittedName>
</protein>
<feature type="region of interest" description="Disordered" evidence="1">
    <location>
        <begin position="121"/>
        <end position="173"/>
    </location>
</feature>
<feature type="compositionally biased region" description="Basic and acidic residues" evidence="1">
    <location>
        <begin position="134"/>
        <end position="150"/>
    </location>
</feature>
<dbReference type="Proteomes" id="UP000284706">
    <property type="component" value="Unassembled WGS sequence"/>
</dbReference>
<feature type="compositionally biased region" description="Polar residues" evidence="1">
    <location>
        <begin position="151"/>
        <end position="160"/>
    </location>
</feature>
<evidence type="ECO:0000313" key="2">
    <source>
        <dbReference type="EMBL" id="PPQ76788.1"/>
    </source>
</evidence>
<sequence>MPSYHSSSSTNKYVVGVPLHSKSLSVPLPGDLITFQFEQSCVFVKPAESYQEAVGIARKEFDELVHVPPDRLAFTLEDNSAGKRLIRISESAWTSVTAKLPRGAIINIIIRPDLDTRTPPPQYLDIPDQFFPQDSKKSRSGLGKEIERTPSRGSNYSTKSNSRRPFPWIGVGK</sequence>
<evidence type="ECO:0000256" key="1">
    <source>
        <dbReference type="SAM" id="MobiDB-lite"/>
    </source>
</evidence>
<dbReference type="AlphaFoldDB" id="A0A409WE26"/>
<accession>A0A409WE26</accession>
<dbReference type="EMBL" id="NHYE01005120">
    <property type="protein sequence ID" value="PPQ76788.1"/>
    <property type="molecule type" value="Genomic_DNA"/>
</dbReference>